<dbReference type="AlphaFoldDB" id="A0A8K0GJU0"/>
<dbReference type="Proteomes" id="UP000801492">
    <property type="component" value="Unassembled WGS sequence"/>
</dbReference>
<accession>A0A8K0GJU0</accession>
<evidence type="ECO:0000256" key="1">
    <source>
        <dbReference type="ARBA" id="ARBA00022786"/>
    </source>
</evidence>
<dbReference type="InterPro" id="IPR057207">
    <property type="entry name" value="FBXL15_LRR"/>
</dbReference>
<dbReference type="InterPro" id="IPR006553">
    <property type="entry name" value="Leu-rich_rpt_Cys-con_subtyp"/>
</dbReference>
<protein>
    <recommendedName>
        <fullName evidence="2">F-box domain-containing protein</fullName>
    </recommendedName>
</protein>
<dbReference type="PANTHER" id="PTHR16134">
    <property type="entry name" value="F-BOX/TPR REPEAT PROTEIN POF3"/>
    <property type="match status" value="1"/>
</dbReference>
<dbReference type="PANTHER" id="PTHR16134:SF148">
    <property type="entry name" value="S-PHASE KINASE-ASSOCIATED PROTEIN 2, ISOFORM A"/>
    <property type="match status" value="1"/>
</dbReference>
<keyword evidence="1" id="KW-0833">Ubl conjugation pathway</keyword>
<dbReference type="PROSITE" id="PS50181">
    <property type="entry name" value="FBOX"/>
    <property type="match status" value="1"/>
</dbReference>
<dbReference type="Pfam" id="PF25372">
    <property type="entry name" value="DUF7885"/>
    <property type="match status" value="1"/>
</dbReference>
<sequence>MTNKGVLEKIDINVRDPEKSPARKRSRLDPTIVDQIGASEDWKVQKKWSFCSGDIMLDNLADIGVGHLDTDSDEAVEDDNYPDFLDLSASSTNKARAERDKKIAAMLHSTISKETLQKLSNGQWDEYLLRKPKRELIFKINHFEHLSDEVILQIFHWLPKRSLANAALVCRRWHQLAQDESLWTRMDVSNRCLEPGAIGHILSRQSIILRLAHSEIAHPPILPGVKASLPDFKARLLYLDLSMVHISISSLISLFSKCQRLKKLSLEHVRVDENVLLALSRNRDLEILNLAMAEGITTDGMSYLLTNCCKLKELNLAWTYLSESCIKHMCSHLPSSLDRLNLSGCRKLLDDQNVADLVSNCPNLRELDLSDCTGLSGYVINHIVQLEELNFLALSRCYFIPYRSLQRLKVMNSLRYLDIHGGYIEAAELELVQNALGERVDINKFKFSSIARPTVGQRRTSIWGLRVRD</sequence>
<reference evidence="3" key="1">
    <citation type="submission" date="2019-08" db="EMBL/GenBank/DDBJ databases">
        <title>The genome of the North American firefly Photinus pyralis.</title>
        <authorList>
            <consortium name="Photinus pyralis genome working group"/>
            <person name="Fallon T.R."/>
            <person name="Sander Lower S.E."/>
            <person name="Weng J.-K."/>
        </authorList>
    </citation>
    <scope>NUCLEOTIDE SEQUENCE</scope>
    <source>
        <strain evidence="3">TRF0915ILg1</strain>
        <tissue evidence="3">Whole body</tissue>
    </source>
</reference>
<dbReference type="OrthoDB" id="2095648at2759"/>
<dbReference type="EMBL" id="VTPC01002190">
    <property type="protein sequence ID" value="KAF2900448.1"/>
    <property type="molecule type" value="Genomic_DNA"/>
</dbReference>
<dbReference type="Gene3D" id="3.80.10.10">
    <property type="entry name" value="Ribonuclease Inhibitor"/>
    <property type="match status" value="1"/>
</dbReference>
<comment type="caution">
    <text evidence="3">The sequence shown here is derived from an EMBL/GenBank/DDBJ whole genome shotgun (WGS) entry which is preliminary data.</text>
</comment>
<evidence type="ECO:0000313" key="3">
    <source>
        <dbReference type="EMBL" id="KAF2900448.1"/>
    </source>
</evidence>
<proteinExistence type="predicted"/>
<dbReference type="GO" id="GO:0031146">
    <property type="term" value="P:SCF-dependent proteasomal ubiquitin-dependent protein catabolic process"/>
    <property type="evidence" value="ECO:0007669"/>
    <property type="project" value="TreeGrafter"/>
</dbReference>
<dbReference type="SUPFAM" id="SSF52047">
    <property type="entry name" value="RNI-like"/>
    <property type="match status" value="1"/>
</dbReference>
<gene>
    <name evidence="3" type="ORF">ILUMI_05743</name>
</gene>
<dbReference type="SMART" id="SM00367">
    <property type="entry name" value="LRR_CC"/>
    <property type="match status" value="3"/>
</dbReference>
<evidence type="ECO:0000313" key="4">
    <source>
        <dbReference type="Proteomes" id="UP000801492"/>
    </source>
</evidence>
<keyword evidence="4" id="KW-1185">Reference proteome</keyword>
<dbReference type="SUPFAM" id="SSF81383">
    <property type="entry name" value="F-box domain"/>
    <property type="match status" value="1"/>
</dbReference>
<dbReference type="Pfam" id="PF12937">
    <property type="entry name" value="F-box-like"/>
    <property type="match status" value="1"/>
</dbReference>
<dbReference type="InterPro" id="IPR001810">
    <property type="entry name" value="F-box_dom"/>
</dbReference>
<dbReference type="GO" id="GO:0019005">
    <property type="term" value="C:SCF ubiquitin ligase complex"/>
    <property type="evidence" value="ECO:0007669"/>
    <property type="project" value="TreeGrafter"/>
</dbReference>
<dbReference type="InterPro" id="IPR036047">
    <property type="entry name" value="F-box-like_dom_sf"/>
</dbReference>
<feature type="domain" description="F-box" evidence="2">
    <location>
        <begin position="140"/>
        <end position="186"/>
    </location>
</feature>
<name>A0A8K0GJU0_IGNLU</name>
<dbReference type="InterPro" id="IPR032675">
    <property type="entry name" value="LRR_dom_sf"/>
</dbReference>
<organism evidence="3 4">
    <name type="scientific">Ignelater luminosus</name>
    <name type="common">Cucubano</name>
    <name type="synonym">Pyrophorus luminosus</name>
    <dbReference type="NCBI Taxonomy" id="2038154"/>
    <lineage>
        <taxon>Eukaryota</taxon>
        <taxon>Metazoa</taxon>
        <taxon>Ecdysozoa</taxon>
        <taxon>Arthropoda</taxon>
        <taxon>Hexapoda</taxon>
        <taxon>Insecta</taxon>
        <taxon>Pterygota</taxon>
        <taxon>Neoptera</taxon>
        <taxon>Endopterygota</taxon>
        <taxon>Coleoptera</taxon>
        <taxon>Polyphaga</taxon>
        <taxon>Elateriformia</taxon>
        <taxon>Elateroidea</taxon>
        <taxon>Elateridae</taxon>
        <taxon>Agrypninae</taxon>
        <taxon>Pyrophorini</taxon>
        <taxon>Ignelater</taxon>
    </lineage>
</organism>
<dbReference type="SMART" id="SM00256">
    <property type="entry name" value="FBOX"/>
    <property type="match status" value="1"/>
</dbReference>
<evidence type="ECO:0000259" key="2">
    <source>
        <dbReference type="PROSITE" id="PS50181"/>
    </source>
</evidence>